<comment type="cofactor">
    <cofactor evidence="5">
        <name>Fe(2+)</name>
        <dbReference type="ChEBI" id="CHEBI:29033"/>
    </cofactor>
    <text evidence="5">Binds 1 Fe(2+) ion per subunit.</text>
</comment>
<keyword evidence="2" id="KW-0223">Dioxygenase</keyword>
<dbReference type="GO" id="GO:0046872">
    <property type="term" value="F:metal ion binding"/>
    <property type="evidence" value="ECO:0007669"/>
    <property type="project" value="UniProtKB-KW"/>
</dbReference>
<dbReference type="Proteomes" id="UP001519460">
    <property type="component" value="Unassembled WGS sequence"/>
</dbReference>
<evidence type="ECO:0000313" key="8">
    <source>
        <dbReference type="EMBL" id="KAK7463307.1"/>
    </source>
</evidence>
<keyword evidence="3" id="KW-0560">Oxidoreductase</keyword>
<evidence type="ECO:0000313" key="9">
    <source>
        <dbReference type="Proteomes" id="UP001519460"/>
    </source>
</evidence>
<evidence type="ECO:0000256" key="3">
    <source>
        <dbReference type="ARBA" id="ARBA00023002"/>
    </source>
</evidence>
<keyword evidence="1 5" id="KW-0479">Metal-binding</keyword>
<feature type="compositionally biased region" description="Polar residues" evidence="6">
    <location>
        <begin position="323"/>
        <end position="335"/>
    </location>
</feature>
<dbReference type="InterPro" id="IPR037151">
    <property type="entry name" value="AlkB-like_sf"/>
</dbReference>
<dbReference type="InterPro" id="IPR027450">
    <property type="entry name" value="AlkB-like"/>
</dbReference>
<feature type="binding site" evidence="5">
    <location>
        <position position="206"/>
    </location>
    <ligand>
        <name>Fe cation</name>
        <dbReference type="ChEBI" id="CHEBI:24875"/>
        <note>catalytic</note>
    </ligand>
</feature>
<keyword evidence="9" id="KW-1185">Reference proteome</keyword>
<feature type="region of interest" description="Disordered" evidence="6">
    <location>
        <begin position="488"/>
        <end position="508"/>
    </location>
</feature>
<name>A0ABD0J6Q3_9CAEN</name>
<keyword evidence="4 5" id="KW-0408">Iron</keyword>
<reference evidence="8 9" key="1">
    <citation type="journal article" date="2023" name="Sci. Data">
        <title>Genome assembly of the Korean intertidal mud-creeper Batillaria attramentaria.</title>
        <authorList>
            <person name="Patra A.K."/>
            <person name="Ho P.T."/>
            <person name="Jun S."/>
            <person name="Lee S.J."/>
            <person name="Kim Y."/>
            <person name="Won Y.J."/>
        </authorList>
    </citation>
    <scope>NUCLEOTIDE SEQUENCE [LARGE SCALE GENOMIC DNA]</scope>
    <source>
        <strain evidence="8">Wonlab-2016</strain>
    </source>
</reference>
<proteinExistence type="predicted"/>
<dbReference type="AlphaFoldDB" id="A0ABD0J6Q3"/>
<feature type="binding site" evidence="5">
    <location>
        <position position="208"/>
    </location>
    <ligand>
        <name>Fe cation</name>
        <dbReference type="ChEBI" id="CHEBI:24875"/>
        <note>catalytic</note>
    </ligand>
</feature>
<dbReference type="Gene3D" id="2.60.120.590">
    <property type="entry name" value="Alpha-ketoglutarate-dependent dioxygenase AlkB-like"/>
    <property type="match status" value="1"/>
</dbReference>
<dbReference type="GO" id="GO:0051213">
    <property type="term" value="F:dioxygenase activity"/>
    <property type="evidence" value="ECO:0007669"/>
    <property type="project" value="UniProtKB-KW"/>
</dbReference>
<comment type="caution">
    <text evidence="8">The sequence shown here is derived from an EMBL/GenBank/DDBJ whole genome shotgun (WGS) entry which is preliminary data.</text>
</comment>
<dbReference type="Pfam" id="PF13532">
    <property type="entry name" value="2OG-FeII_Oxy_2"/>
    <property type="match status" value="1"/>
</dbReference>
<accession>A0ABD0J6Q3</accession>
<gene>
    <name evidence="8" type="ORF">BaRGS_00038108</name>
</gene>
<dbReference type="SUPFAM" id="SSF51197">
    <property type="entry name" value="Clavaminate synthase-like"/>
    <property type="match status" value="1"/>
</dbReference>
<feature type="region of interest" description="Disordered" evidence="6">
    <location>
        <begin position="289"/>
        <end position="335"/>
    </location>
</feature>
<sequence>MAAADDTDNFKAEFKRFKRRDRPLDLSGVIDVSDNSCKLSFQHATVVKPSVSKLPPVLGILPAPQWEIYSFYSHPGFYLIKNPFLSGYQQYWVHRCIVDLPLPPNVTNLRVHPDIDPYSLWSDFVQNRKGGEGCSSVSPLRKLRWTTIGYHYDWDIKEYRENDHTPFPDDIGVLAEYVAASLGFQDFQAEAGIINYYHLDSTLGAHTDHSELDHDAPLLSISFGQDAIFLLGGPTKATKPSAIMLHSGDICVMSGASRLAYHAVPRIMAHHTLGSPSCFALPSYSEMSGSRSELTTQKGGEPRTGVDQDGGVQRHPSVCTGDVSAQNGSDSLTRSGDQEAASLLCVQTQSRHCVMEKQQDVEHPQRTAHSNCQKCQSLSSNEMCITCEKAEGQESDCGKTVAVHAVTLLQNSGDAGSHLASKDCTCDILSSSERESSMQGCAARVREVNEKIDQTLKAIDWEPLSAYLGSSRINVNIRQVLKPGQTFPERNSSFVGSSQSKRLRTDNT</sequence>
<evidence type="ECO:0000256" key="2">
    <source>
        <dbReference type="ARBA" id="ARBA00022964"/>
    </source>
</evidence>
<dbReference type="PANTHER" id="PTHR16557:SF2">
    <property type="entry name" value="NUCLEIC ACID DIOXYGENASE ALKBH1"/>
    <property type="match status" value="1"/>
</dbReference>
<feature type="binding site" evidence="5">
    <location>
        <position position="262"/>
    </location>
    <ligand>
        <name>Fe cation</name>
        <dbReference type="ChEBI" id="CHEBI:24875"/>
        <note>catalytic</note>
    </ligand>
</feature>
<evidence type="ECO:0000256" key="1">
    <source>
        <dbReference type="ARBA" id="ARBA00022723"/>
    </source>
</evidence>
<dbReference type="EMBL" id="JACVVK020000600">
    <property type="protein sequence ID" value="KAK7463307.1"/>
    <property type="molecule type" value="Genomic_DNA"/>
</dbReference>
<feature type="domain" description="Fe2OG dioxygenase" evidence="7">
    <location>
        <begin position="188"/>
        <end position="300"/>
    </location>
</feature>
<evidence type="ECO:0000256" key="4">
    <source>
        <dbReference type="ARBA" id="ARBA00023004"/>
    </source>
</evidence>
<protein>
    <recommendedName>
        <fullName evidence="7">Fe2OG dioxygenase domain-containing protein</fullName>
    </recommendedName>
</protein>
<dbReference type="PROSITE" id="PS51471">
    <property type="entry name" value="FE2OG_OXY"/>
    <property type="match status" value="1"/>
</dbReference>
<feature type="compositionally biased region" description="Polar residues" evidence="6">
    <location>
        <begin position="289"/>
        <end position="298"/>
    </location>
</feature>
<dbReference type="PANTHER" id="PTHR16557">
    <property type="entry name" value="ALKYLATED DNA REPAIR PROTEIN ALKB-RELATED"/>
    <property type="match status" value="1"/>
</dbReference>
<feature type="compositionally biased region" description="Polar residues" evidence="6">
    <location>
        <begin position="488"/>
        <end position="502"/>
    </location>
</feature>
<dbReference type="InterPro" id="IPR004574">
    <property type="entry name" value="Alkb"/>
</dbReference>
<dbReference type="InterPro" id="IPR005123">
    <property type="entry name" value="Oxoglu/Fe-dep_dioxygenase_dom"/>
</dbReference>
<evidence type="ECO:0000259" key="7">
    <source>
        <dbReference type="PROSITE" id="PS51471"/>
    </source>
</evidence>
<evidence type="ECO:0000256" key="6">
    <source>
        <dbReference type="SAM" id="MobiDB-lite"/>
    </source>
</evidence>
<evidence type="ECO:0000256" key="5">
    <source>
        <dbReference type="PIRSR" id="PIRSR604574-2"/>
    </source>
</evidence>
<organism evidence="8 9">
    <name type="scientific">Batillaria attramentaria</name>
    <dbReference type="NCBI Taxonomy" id="370345"/>
    <lineage>
        <taxon>Eukaryota</taxon>
        <taxon>Metazoa</taxon>
        <taxon>Spiralia</taxon>
        <taxon>Lophotrochozoa</taxon>
        <taxon>Mollusca</taxon>
        <taxon>Gastropoda</taxon>
        <taxon>Caenogastropoda</taxon>
        <taxon>Sorbeoconcha</taxon>
        <taxon>Cerithioidea</taxon>
        <taxon>Batillariidae</taxon>
        <taxon>Batillaria</taxon>
    </lineage>
</organism>